<organism evidence="1 2">
    <name type="scientific">Amanita thiersii Skay4041</name>
    <dbReference type="NCBI Taxonomy" id="703135"/>
    <lineage>
        <taxon>Eukaryota</taxon>
        <taxon>Fungi</taxon>
        <taxon>Dikarya</taxon>
        <taxon>Basidiomycota</taxon>
        <taxon>Agaricomycotina</taxon>
        <taxon>Agaricomycetes</taxon>
        <taxon>Agaricomycetidae</taxon>
        <taxon>Agaricales</taxon>
        <taxon>Pluteineae</taxon>
        <taxon>Amanitaceae</taxon>
        <taxon>Amanita</taxon>
    </lineage>
</organism>
<dbReference type="AlphaFoldDB" id="A0A2A9N9F5"/>
<proteinExistence type="predicted"/>
<dbReference type="Proteomes" id="UP000242287">
    <property type="component" value="Unassembled WGS sequence"/>
</dbReference>
<dbReference type="OrthoDB" id="3267566at2759"/>
<name>A0A2A9N9F5_9AGAR</name>
<reference evidence="1 2" key="1">
    <citation type="submission" date="2014-02" db="EMBL/GenBank/DDBJ databases">
        <title>Transposable element dynamics among asymbiotic and ectomycorrhizal Amanita fungi.</title>
        <authorList>
            <consortium name="DOE Joint Genome Institute"/>
            <person name="Hess J."/>
            <person name="Skrede I."/>
            <person name="Wolfe B."/>
            <person name="LaButti K."/>
            <person name="Ohm R.A."/>
            <person name="Grigoriev I.V."/>
            <person name="Pringle A."/>
        </authorList>
    </citation>
    <scope>NUCLEOTIDE SEQUENCE [LARGE SCALE GENOMIC DNA]</scope>
    <source>
        <strain evidence="1 2">SKay4041</strain>
    </source>
</reference>
<evidence type="ECO:0000313" key="2">
    <source>
        <dbReference type="Proteomes" id="UP000242287"/>
    </source>
</evidence>
<evidence type="ECO:0000313" key="1">
    <source>
        <dbReference type="EMBL" id="PFH44787.1"/>
    </source>
</evidence>
<keyword evidence="2" id="KW-1185">Reference proteome</keyword>
<feature type="non-terminal residue" evidence="1">
    <location>
        <position position="1"/>
    </location>
</feature>
<dbReference type="EMBL" id="KZ302865">
    <property type="protein sequence ID" value="PFH44787.1"/>
    <property type="molecule type" value="Genomic_DNA"/>
</dbReference>
<accession>A0A2A9N9F5</accession>
<protein>
    <submittedName>
        <fullName evidence="1">Uncharacterized protein</fullName>
    </submittedName>
</protein>
<sequence>WVTGRIWSEKKEEAIRTLQQYTHNKRTSEVMGELINQLHKNDALMAIYELKNKPTIVCTSGNHQMDIKAVVSTINTFQTFEVKALLDSGCMGSCINQDSVNRHQLNTTPLPQP</sequence>
<gene>
    <name evidence="1" type="ORF">AMATHDRAFT_134011</name>
</gene>
<feature type="non-terminal residue" evidence="1">
    <location>
        <position position="113"/>
    </location>
</feature>